<dbReference type="AlphaFoldDB" id="Q4U9H4"/>
<dbReference type="GeneID" id="3863179"/>
<organism evidence="1 2">
    <name type="scientific">Theileria annulata</name>
    <dbReference type="NCBI Taxonomy" id="5874"/>
    <lineage>
        <taxon>Eukaryota</taxon>
        <taxon>Sar</taxon>
        <taxon>Alveolata</taxon>
        <taxon>Apicomplexa</taxon>
        <taxon>Aconoidasida</taxon>
        <taxon>Piroplasmida</taxon>
        <taxon>Theileriidae</taxon>
        <taxon>Theileria</taxon>
    </lineage>
</organism>
<dbReference type="KEGG" id="tan:TA08730"/>
<dbReference type="InParanoid" id="Q4U9H4"/>
<dbReference type="Proteomes" id="UP000001950">
    <property type="component" value="Chromosome 4"/>
</dbReference>
<evidence type="ECO:0000313" key="1">
    <source>
        <dbReference type="EMBL" id="CAI76529.1"/>
    </source>
</evidence>
<dbReference type="OMA" id="IRCIDLL"/>
<dbReference type="OrthoDB" id="345381at2759"/>
<dbReference type="RefSeq" id="XP_953154.1">
    <property type="nucleotide sequence ID" value="XM_948061.1"/>
</dbReference>
<reference evidence="1 2" key="1">
    <citation type="journal article" date="2005" name="Science">
        <title>Genome of the host-cell transforming parasite Theileria annulata compared with T. parva.</title>
        <authorList>
            <person name="Pain A."/>
            <person name="Renauld H."/>
            <person name="Berriman M."/>
            <person name="Murphy L."/>
            <person name="Yeats C.A."/>
            <person name="Weir W."/>
            <person name="Kerhornou A."/>
            <person name="Aslett M."/>
            <person name="Bishop R."/>
            <person name="Bouchier C."/>
            <person name="Cochet M."/>
            <person name="Coulson R.M.R."/>
            <person name="Cronin A."/>
            <person name="de Villiers E.P."/>
            <person name="Fraser A."/>
            <person name="Fosker N."/>
            <person name="Gardner M."/>
            <person name="Goble A."/>
            <person name="Griffiths-Jones S."/>
            <person name="Harris D.E."/>
            <person name="Katzer F."/>
            <person name="Larke N."/>
            <person name="Lord A."/>
            <person name="Maser P."/>
            <person name="McKellar S."/>
            <person name="Mooney P."/>
            <person name="Morton F."/>
            <person name="Nene V."/>
            <person name="O'Neil S."/>
            <person name="Price C."/>
            <person name="Quail M.A."/>
            <person name="Rabbinowitsch E."/>
            <person name="Rawlings N.D."/>
            <person name="Rutter S."/>
            <person name="Saunders D."/>
            <person name="Seeger K."/>
            <person name="Shah T."/>
            <person name="Squares R."/>
            <person name="Squares S."/>
            <person name="Tivey A."/>
            <person name="Walker A.R."/>
            <person name="Woodward J."/>
            <person name="Dobbelaere D.A.E."/>
            <person name="Langsley G."/>
            <person name="Rajandream M.A."/>
            <person name="McKeever D."/>
            <person name="Shiels B."/>
            <person name="Tait A."/>
            <person name="Barrell B.G."/>
            <person name="Hall N."/>
        </authorList>
    </citation>
    <scope>NUCLEOTIDE SEQUENCE [LARGE SCALE GENOMIC DNA]</scope>
    <source>
        <strain evidence="2">Ankara</strain>
    </source>
</reference>
<sequence length="574" mass="67766">MIIYHLIHTNPYFISNISKGYFNVSNIFKFVPLYRKLNSFYTTTNRCTNNILKNHNLNEPTSTKNTNSFEQSHNIQDSITLADDSSTLNLNQKQLCRSSHKNFLLYSYNNFDFDTIIKINNHVLAPYQTSPKRKTELHRKQYLSKFLKCISKHNPQSDHEMLSRWLIRCIDLLTSHDMYSMLRVRYILNYDNSFETLRSSYGIDTLEKFSNVQRAKEIREKVLEEKASKNKTAKRKLLMRYLKINKVKFLRDHNITKAVYEASIEWNDENINKKKMEESRFAFIYNLPFIEFDHLKGKLSDVLSKFGPLKNIEIIDDRVPPLARFVNPNNMSKNHNYDPKDKYSPLYAIVGMLFKLLESLEFQNHEDRNSLCSSNIRVFGILFFGRMIYPEFAEYKHSLITAIYPPFKKMSGALQFIANTLVDIYDDSDYENQTHEFSTCKITPLVRRKKKNNSSMVVTAEKNMKDLNTQEENKQIEDNHIDPGMIEDIKKDSLTDLDPQWIVLRFNNFKNAYYARQKLVEQISSEPRSFVSFDTKRSVFHNGEYIDLPLFRYTQDNETDITYTNVAKIQGEYD</sequence>
<dbReference type="VEuPathDB" id="PiroplasmaDB:TA08730"/>
<keyword evidence="2" id="KW-1185">Reference proteome</keyword>
<protein>
    <submittedName>
        <fullName evidence="1">Uncharacterized protein</fullName>
    </submittedName>
</protein>
<name>Q4U9H4_THEAN</name>
<gene>
    <name evidence="1" type="ORF">TA08730</name>
</gene>
<accession>Q4U9H4</accession>
<dbReference type="eggNOG" id="ENOG502QQGX">
    <property type="taxonomic scope" value="Eukaryota"/>
</dbReference>
<evidence type="ECO:0000313" key="2">
    <source>
        <dbReference type="Proteomes" id="UP000001950"/>
    </source>
</evidence>
<proteinExistence type="predicted"/>
<dbReference type="EMBL" id="CR940353">
    <property type="protein sequence ID" value="CAI76529.1"/>
    <property type="molecule type" value="Genomic_DNA"/>
</dbReference>